<keyword evidence="7" id="KW-0449">Lipoprotein</keyword>
<keyword evidence="11" id="KW-1185">Reference proteome</keyword>
<sequence length="383" mass="43513">MIKIINLYRKNHFNKFKIISLMLCSTLLFSGCYNSEPIEKIAVIVGIVFQKDKKDNRKNHIYSEILSFDQGSNSIKGEYVEGSSFSLYEAFNLSNSKISKTRVLGDELLYLINEGKAKDGIDDILDTFLRNDDRNENAFVAVTTKDVKELSTSQPRTATLSEDLYNLLYFANKANFYAKDYSIAEILKMHHQKGREIILPVIDVQDGKQALSGLAIFKNTKLVSITDLKEARLINMIRNSGVSGYLNLLDDECKEFADFSSKNKVKVNVSKENETLVYNISVGLECMIAVNTLGDKDNKKTYKSRKNIEEKLNSLVEKDLNNMIKKSIEEYETDIFDLGKYALAKFGKNSGYDDFKYIKNAKINVKVNSKIISPGRNTDMNND</sequence>
<dbReference type="EMBL" id="LR590481">
    <property type="protein sequence ID" value="VTQ86368.1"/>
    <property type="molecule type" value="Genomic_DNA"/>
</dbReference>
<keyword evidence="3" id="KW-0309">Germination</keyword>
<dbReference type="InterPro" id="IPR046953">
    <property type="entry name" value="Spore_GerAC-like_C"/>
</dbReference>
<dbReference type="RefSeq" id="WP_171011973.1">
    <property type="nucleotide sequence ID" value="NZ_CBCRUQ010000016.1"/>
</dbReference>
<evidence type="ECO:0000256" key="7">
    <source>
        <dbReference type="ARBA" id="ARBA00023288"/>
    </source>
</evidence>
<keyword evidence="5" id="KW-0472">Membrane</keyword>
<evidence type="ECO:0000256" key="5">
    <source>
        <dbReference type="ARBA" id="ARBA00023136"/>
    </source>
</evidence>
<protein>
    <submittedName>
        <fullName evidence="10">Spore germination protein</fullName>
    </submittedName>
</protein>
<dbReference type="AlphaFoldDB" id="A0A4U9R6K3"/>
<dbReference type="Proteomes" id="UP000308489">
    <property type="component" value="Chromosome 1"/>
</dbReference>
<dbReference type="KEGG" id="hhw:NCTC503_00920"/>
<dbReference type="PANTHER" id="PTHR35789">
    <property type="entry name" value="SPORE GERMINATION PROTEIN B3"/>
    <property type="match status" value="1"/>
</dbReference>
<evidence type="ECO:0000256" key="6">
    <source>
        <dbReference type="ARBA" id="ARBA00023139"/>
    </source>
</evidence>
<dbReference type="InterPro" id="IPR008844">
    <property type="entry name" value="Spore_GerAC-like"/>
</dbReference>
<dbReference type="InterPro" id="IPR057336">
    <property type="entry name" value="GerAC_N"/>
</dbReference>
<dbReference type="PROSITE" id="PS51257">
    <property type="entry name" value="PROKAR_LIPOPROTEIN"/>
    <property type="match status" value="1"/>
</dbReference>
<evidence type="ECO:0000256" key="3">
    <source>
        <dbReference type="ARBA" id="ARBA00022544"/>
    </source>
</evidence>
<comment type="subcellular location">
    <subcellularLocation>
        <location evidence="1">Membrane</location>
        <topology evidence="1">Lipid-anchor</topology>
    </subcellularLocation>
</comment>
<dbReference type="GO" id="GO:0009847">
    <property type="term" value="P:spore germination"/>
    <property type="evidence" value="ECO:0007669"/>
    <property type="project" value="InterPro"/>
</dbReference>
<name>A0A4U9R6K3_HATHI</name>
<dbReference type="NCBIfam" id="TIGR02887">
    <property type="entry name" value="spore_ger_x_C"/>
    <property type="match status" value="1"/>
</dbReference>
<dbReference type="Gene3D" id="3.30.300.210">
    <property type="entry name" value="Nutrient germinant receptor protein C, domain 3"/>
    <property type="match status" value="1"/>
</dbReference>
<dbReference type="Pfam" id="PF25198">
    <property type="entry name" value="Spore_GerAC_N"/>
    <property type="match status" value="1"/>
</dbReference>
<evidence type="ECO:0000313" key="10">
    <source>
        <dbReference type="EMBL" id="VTQ86368.1"/>
    </source>
</evidence>
<dbReference type="InterPro" id="IPR038501">
    <property type="entry name" value="Spore_GerAC_C_sf"/>
</dbReference>
<keyword evidence="4" id="KW-0732">Signal</keyword>
<evidence type="ECO:0000259" key="8">
    <source>
        <dbReference type="Pfam" id="PF05504"/>
    </source>
</evidence>
<reference evidence="10 11" key="1">
    <citation type="submission" date="2019-05" db="EMBL/GenBank/DDBJ databases">
        <authorList>
            <consortium name="Pathogen Informatics"/>
        </authorList>
    </citation>
    <scope>NUCLEOTIDE SEQUENCE [LARGE SCALE GENOMIC DNA]</scope>
    <source>
        <strain evidence="10 11">NCTC503</strain>
    </source>
</reference>
<evidence type="ECO:0000259" key="9">
    <source>
        <dbReference type="Pfam" id="PF25198"/>
    </source>
</evidence>
<organism evidence="10 11">
    <name type="scientific">Hathewaya histolytica</name>
    <name type="common">Clostridium histolyticum</name>
    <dbReference type="NCBI Taxonomy" id="1498"/>
    <lineage>
        <taxon>Bacteria</taxon>
        <taxon>Bacillati</taxon>
        <taxon>Bacillota</taxon>
        <taxon>Clostridia</taxon>
        <taxon>Eubacteriales</taxon>
        <taxon>Clostridiaceae</taxon>
        <taxon>Hathewaya</taxon>
    </lineage>
</organism>
<feature type="domain" description="Spore germination GerAC-like C-terminal" evidence="8">
    <location>
        <begin position="212"/>
        <end position="375"/>
    </location>
</feature>
<dbReference type="Pfam" id="PF05504">
    <property type="entry name" value="Spore_GerAC"/>
    <property type="match status" value="1"/>
</dbReference>
<proteinExistence type="inferred from homology"/>
<evidence type="ECO:0000256" key="2">
    <source>
        <dbReference type="ARBA" id="ARBA00007886"/>
    </source>
</evidence>
<evidence type="ECO:0000256" key="1">
    <source>
        <dbReference type="ARBA" id="ARBA00004635"/>
    </source>
</evidence>
<evidence type="ECO:0000256" key="4">
    <source>
        <dbReference type="ARBA" id="ARBA00022729"/>
    </source>
</evidence>
<accession>A0A4U9R6K3</accession>
<dbReference type="PANTHER" id="PTHR35789:SF1">
    <property type="entry name" value="SPORE GERMINATION PROTEIN B3"/>
    <property type="match status" value="1"/>
</dbReference>
<evidence type="ECO:0000313" key="11">
    <source>
        <dbReference type="Proteomes" id="UP000308489"/>
    </source>
</evidence>
<dbReference type="GO" id="GO:0016020">
    <property type="term" value="C:membrane"/>
    <property type="evidence" value="ECO:0007669"/>
    <property type="project" value="UniProtKB-SubCell"/>
</dbReference>
<comment type="similarity">
    <text evidence="2">Belongs to the GerABKC lipoprotein family.</text>
</comment>
<keyword evidence="6" id="KW-0564">Palmitate</keyword>
<feature type="domain" description="Spore germination protein N-terminal" evidence="9">
    <location>
        <begin position="35"/>
        <end position="203"/>
    </location>
</feature>
<gene>
    <name evidence="10" type="primary">gerKC</name>
    <name evidence="10" type="ORF">NCTC503_00920</name>
</gene>